<feature type="transmembrane region" description="Helical" evidence="8">
    <location>
        <begin position="210"/>
        <end position="230"/>
    </location>
</feature>
<keyword evidence="5 8" id="KW-0812">Transmembrane</keyword>
<sequence>MPETRRGLLFGVAAYAMWGFFPLYWRLLEETGALELLAARVTFSLLVMVVLVLGLRKLERFRALVRDRRLRRLLTLAAVLISVNWFVFIWGVNNGRVLEISLGYFITPLVSVLLGVVVLRERLRRTQWAATGLAVLAVVVLAIDYGRLPWVGVALALSFGFYGLLKKQANVGAVESLAYETLVILPVAVTYLIWLGAIGEASYLDMGPGTMLLLVGSGLLTALPLLCFGGAATRVTLTTMGLLQYIAPTLQFLIGVLVFSEALPLSRLAGFVLVWTALVVFTVDAWRNHRRQLRLGALASSAA</sequence>
<evidence type="ECO:0000256" key="3">
    <source>
        <dbReference type="ARBA" id="ARBA00022448"/>
    </source>
</evidence>
<evidence type="ECO:0000313" key="10">
    <source>
        <dbReference type="EMBL" id="MDP9820702.1"/>
    </source>
</evidence>
<feature type="transmembrane region" description="Helical" evidence="8">
    <location>
        <begin position="102"/>
        <end position="119"/>
    </location>
</feature>
<keyword evidence="7 8" id="KW-0472">Membrane</keyword>
<keyword evidence="11" id="KW-1185">Reference proteome</keyword>
<evidence type="ECO:0000256" key="4">
    <source>
        <dbReference type="ARBA" id="ARBA00022475"/>
    </source>
</evidence>
<keyword evidence="3" id="KW-0813">Transport</keyword>
<dbReference type="RefSeq" id="WP_181641425.1">
    <property type="nucleotide sequence ID" value="NZ_CCXJ01000028.1"/>
</dbReference>
<dbReference type="InterPro" id="IPR004626">
    <property type="entry name" value="RarD"/>
</dbReference>
<organism evidence="10 11">
    <name type="scientific">Nocardioides massiliensis</name>
    <dbReference type="NCBI Taxonomy" id="1325935"/>
    <lineage>
        <taxon>Bacteria</taxon>
        <taxon>Bacillati</taxon>
        <taxon>Actinomycetota</taxon>
        <taxon>Actinomycetes</taxon>
        <taxon>Propionibacteriales</taxon>
        <taxon>Nocardioidaceae</taxon>
        <taxon>Nocardioides</taxon>
    </lineage>
</organism>
<feature type="transmembrane region" description="Helical" evidence="8">
    <location>
        <begin position="177"/>
        <end position="198"/>
    </location>
</feature>
<evidence type="ECO:0000256" key="1">
    <source>
        <dbReference type="ARBA" id="ARBA00004651"/>
    </source>
</evidence>
<evidence type="ECO:0000256" key="2">
    <source>
        <dbReference type="ARBA" id="ARBA00007362"/>
    </source>
</evidence>
<gene>
    <name evidence="10" type="ORF">J2S59_000511</name>
</gene>
<feature type="domain" description="EamA" evidence="9">
    <location>
        <begin position="6"/>
        <end position="141"/>
    </location>
</feature>
<dbReference type="EMBL" id="JAUSQM010000001">
    <property type="protein sequence ID" value="MDP9820702.1"/>
    <property type="molecule type" value="Genomic_DNA"/>
</dbReference>
<dbReference type="SUPFAM" id="SSF103481">
    <property type="entry name" value="Multidrug resistance efflux transporter EmrE"/>
    <property type="match status" value="2"/>
</dbReference>
<evidence type="ECO:0000259" key="9">
    <source>
        <dbReference type="Pfam" id="PF00892"/>
    </source>
</evidence>
<feature type="transmembrane region" description="Helical" evidence="8">
    <location>
        <begin position="242"/>
        <end position="259"/>
    </location>
</feature>
<feature type="transmembrane region" description="Helical" evidence="8">
    <location>
        <begin position="149"/>
        <end position="165"/>
    </location>
</feature>
<evidence type="ECO:0000256" key="8">
    <source>
        <dbReference type="SAM" id="Phobius"/>
    </source>
</evidence>
<dbReference type="InterPro" id="IPR037185">
    <property type="entry name" value="EmrE-like"/>
</dbReference>
<protein>
    <submittedName>
        <fullName evidence="10">Chloramphenicol-sensitive protein RarD</fullName>
    </submittedName>
</protein>
<comment type="similarity">
    <text evidence="2">Belongs to the EamA transporter family.</text>
</comment>
<accession>A0ABT9NJW0</accession>
<feature type="transmembrane region" description="Helical" evidence="8">
    <location>
        <begin position="265"/>
        <end position="286"/>
    </location>
</feature>
<keyword evidence="4" id="KW-1003">Cell membrane</keyword>
<evidence type="ECO:0000256" key="5">
    <source>
        <dbReference type="ARBA" id="ARBA00022692"/>
    </source>
</evidence>
<dbReference type="NCBIfam" id="TIGR00688">
    <property type="entry name" value="rarD"/>
    <property type="match status" value="1"/>
</dbReference>
<feature type="transmembrane region" description="Helical" evidence="8">
    <location>
        <begin position="70"/>
        <end position="90"/>
    </location>
</feature>
<evidence type="ECO:0000256" key="6">
    <source>
        <dbReference type="ARBA" id="ARBA00022989"/>
    </source>
</evidence>
<dbReference type="Pfam" id="PF00892">
    <property type="entry name" value="EamA"/>
    <property type="match status" value="1"/>
</dbReference>
<reference evidence="10 11" key="1">
    <citation type="submission" date="2023-07" db="EMBL/GenBank/DDBJ databases">
        <title>Sequencing the genomes of 1000 actinobacteria strains.</title>
        <authorList>
            <person name="Klenk H.-P."/>
        </authorList>
    </citation>
    <scope>NUCLEOTIDE SEQUENCE [LARGE SCALE GENOMIC DNA]</scope>
    <source>
        <strain evidence="10 11">GD13</strain>
    </source>
</reference>
<feature type="transmembrane region" description="Helical" evidence="8">
    <location>
        <begin position="37"/>
        <end position="58"/>
    </location>
</feature>
<dbReference type="PANTHER" id="PTHR22911:SF137">
    <property type="entry name" value="SOLUTE CARRIER FAMILY 35 MEMBER G2-RELATED"/>
    <property type="match status" value="1"/>
</dbReference>
<feature type="transmembrane region" description="Helical" evidence="8">
    <location>
        <begin position="126"/>
        <end position="143"/>
    </location>
</feature>
<comment type="subcellular location">
    <subcellularLocation>
        <location evidence="1">Cell membrane</location>
        <topology evidence="1">Multi-pass membrane protein</topology>
    </subcellularLocation>
</comment>
<dbReference type="Proteomes" id="UP001240447">
    <property type="component" value="Unassembled WGS sequence"/>
</dbReference>
<proteinExistence type="inferred from homology"/>
<keyword evidence="6 8" id="KW-1133">Transmembrane helix</keyword>
<evidence type="ECO:0000256" key="7">
    <source>
        <dbReference type="ARBA" id="ARBA00023136"/>
    </source>
</evidence>
<comment type="caution">
    <text evidence="10">The sequence shown here is derived from an EMBL/GenBank/DDBJ whole genome shotgun (WGS) entry which is preliminary data.</text>
</comment>
<feature type="transmembrane region" description="Helical" evidence="8">
    <location>
        <begin position="7"/>
        <end position="25"/>
    </location>
</feature>
<dbReference type="InterPro" id="IPR000620">
    <property type="entry name" value="EamA_dom"/>
</dbReference>
<dbReference type="PANTHER" id="PTHR22911">
    <property type="entry name" value="ACYL-MALONYL CONDENSING ENZYME-RELATED"/>
    <property type="match status" value="1"/>
</dbReference>
<evidence type="ECO:0000313" key="11">
    <source>
        <dbReference type="Proteomes" id="UP001240447"/>
    </source>
</evidence>
<name>A0ABT9NJW0_9ACTN</name>